<evidence type="ECO:0000256" key="4">
    <source>
        <dbReference type="ARBA" id="ARBA00022741"/>
    </source>
</evidence>
<dbReference type="Gene3D" id="3.30.565.10">
    <property type="entry name" value="Histidine kinase-like ATPase, C-terminal domain"/>
    <property type="match status" value="1"/>
</dbReference>
<keyword evidence="6" id="KW-0067">ATP-binding</keyword>
<dbReference type="InterPro" id="IPR004358">
    <property type="entry name" value="Sig_transdc_His_kin-like_C"/>
</dbReference>
<evidence type="ECO:0000256" key="2">
    <source>
        <dbReference type="ARBA" id="ARBA00012438"/>
    </source>
</evidence>
<accession>A0A846MPW5</accession>
<keyword evidence="4" id="KW-0547">Nucleotide-binding</keyword>
<dbReference type="PRINTS" id="PR00344">
    <property type="entry name" value="BCTRLSENSOR"/>
</dbReference>
<name>A0A846MPW5_9BACT</name>
<evidence type="ECO:0000256" key="3">
    <source>
        <dbReference type="ARBA" id="ARBA00022679"/>
    </source>
</evidence>
<dbReference type="SUPFAM" id="SSF47384">
    <property type="entry name" value="Homodimeric domain of signal transducing histidine kinase"/>
    <property type="match status" value="1"/>
</dbReference>
<dbReference type="GO" id="GO:0007234">
    <property type="term" value="P:osmosensory signaling via phosphorelay pathway"/>
    <property type="evidence" value="ECO:0007669"/>
    <property type="project" value="TreeGrafter"/>
</dbReference>
<comment type="catalytic activity">
    <reaction evidence="1">
        <text>ATP + protein L-histidine = ADP + protein N-phospho-L-histidine.</text>
        <dbReference type="EC" id="2.7.13.3"/>
    </reaction>
</comment>
<proteinExistence type="predicted"/>
<evidence type="ECO:0000256" key="1">
    <source>
        <dbReference type="ARBA" id="ARBA00000085"/>
    </source>
</evidence>
<keyword evidence="3" id="KW-0808">Transferase</keyword>
<sequence>MPHHLHIVCYLPAGSSTLHALVDELRKNVQASNSDWRINVFHQKEELLQAVEQLPEKSALFIPVHAEEKDTPLLIHKVAQSLQLSKEIVPIFSGGYGLDAKHQLQLYQNGVWYVFDFEHTPSPVILKAIEQALLRVVKLHHTPLQIQKWQERFHALLQRCRLLEQELEESKEELLEAYKELTEALEGQVSLKKTASKLQADLDSFLYKLSHDIQGPVASLQGLGNLARLDINDPTALDYVEKMMQNIGKLQKIVQGLQKVVKIRYATQEIELIDFHQLLFQLRNEYNSLCNKLNVKIRSQIDSKQPFFASHSLIYTILQHLIENALIHGLSQRKKLEETAYIDVIISSNSRQCLLLVIDEGVGIPKEAHDRLFDLFFKYNPDSKGTGVGLYIVKSCVEQLHGNIEVESEVGKGTTFRVIIPNHHSRK</sequence>
<feature type="coiled-coil region" evidence="8">
    <location>
        <begin position="146"/>
        <end position="187"/>
    </location>
</feature>
<dbReference type="InterPro" id="IPR050351">
    <property type="entry name" value="BphY/WalK/GraS-like"/>
</dbReference>
<dbReference type="InterPro" id="IPR005467">
    <property type="entry name" value="His_kinase_dom"/>
</dbReference>
<evidence type="ECO:0000256" key="7">
    <source>
        <dbReference type="ARBA" id="ARBA00023012"/>
    </source>
</evidence>
<keyword evidence="7" id="KW-0902">Two-component regulatory system</keyword>
<evidence type="ECO:0000259" key="9">
    <source>
        <dbReference type="PROSITE" id="PS50109"/>
    </source>
</evidence>
<protein>
    <recommendedName>
        <fullName evidence="2">histidine kinase</fullName>
        <ecNumber evidence="2">2.7.13.3</ecNumber>
    </recommendedName>
</protein>
<evidence type="ECO:0000256" key="5">
    <source>
        <dbReference type="ARBA" id="ARBA00022777"/>
    </source>
</evidence>
<reference evidence="10 11" key="1">
    <citation type="submission" date="2020-03" db="EMBL/GenBank/DDBJ databases">
        <title>Genomic Encyclopedia of Type Strains, Phase IV (KMG-IV): sequencing the most valuable type-strain genomes for metagenomic binning, comparative biology and taxonomic classification.</title>
        <authorList>
            <person name="Goeker M."/>
        </authorList>
    </citation>
    <scope>NUCLEOTIDE SEQUENCE [LARGE SCALE GENOMIC DNA]</scope>
    <source>
        <strain evidence="10 11">DSM 5718</strain>
    </source>
</reference>
<dbReference type="InterPro" id="IPR003594">
    <property type="entry name" value="HATPase_dom"/>
</dbReference>
<dbReference type="PROSITE" id="PS50109">
    <property type="entry name" value="HIS_KIN"/>
    <property type="match status" value="1"/>
</dbReference>
<dbReference type="InterPro" id="IPR036890">
    <property type="entry name" value="HATPase_C_sf"/>
</dbReference>
<evidence type="ECO:0000256" key="8">
    <source>
        <dbReference type="SAM" id="Coils"/>
    </source>
</evidence>
<gene>
    <name evidence="10" type="ORF">FHS56_000981</name>
</gene>
<dbReference type="SMART" id="SM00387">
    <property type="entry name" value="HATPase_c"/>
    <property type="match status" value="1"/>
</dbReference>
<dbReference type="InterPro" id="IPR036097">
    <property type="entry name" value="HisK_dim/P_sf"/>
</dbReference>
<evidence type="ECO:0000313" key="11">
    <source>
        <dbReference type="Proteomes" id="UP000537126"/>
    </source>
</evidence>
<feature type="domain" description="Histidine kinase" evidence="9">
    <location>
        <begin position="208"/>
        <end position="424"/>
    </location>
</feature>
<dbReference type="GO" id="GO:0000155">
    <property type="term" value="F:phosphorelay sensor kinase activity"/>
    <property type="evidence" value="ECO:0007669"/>
    <property type="project" value="InterPro"/>
</dbReference>
<dbReference type="EC" id="2.7.13.3" evidence="2"/>
<dbReference type="SUPFAM" id="SSF55874">
    <property type="entry name" value="ATPase domain of HSP90 chaperone/DNA topoisomerase II/histidine kinase"/>
    <property type="match status" value="1"/>
</dbReference>
<evidence type="ECO:0000313" key="10">
    <source>
        <dbReference type="EMBL" id="NIK73495.1"/>
    </source>
</evidence>
<dbReference type="AlphaFoldDB" id="A0A846MPW5"/>
<keyword evidence="8" id="KW-0175">Coiled coil</keyword>
<dbReference type="Proteomes" id="UP000537126">
    <property type="component" value="Unassembled WGS sequence"/>
</dbReference>
<dbReference type="PANTHER" id="PTHR42878:SF7">
    <property type="entry name" value="SENSOR HISTIDINE KINASE GLRK"/>
    <property type="match status" value="1"/>
</dbReference>
<evidence type="ECO:0000256" key="6">
    <source>
        <dbReference type="ARBA" id="ARBA00022840"/>
    </source>
</evidence>
<dbReference type="Gene3D" id="1.10.287.130">
    <property type="match status" value="1"/>
</dbReference>
<dbReference type="RefSeq" id="WP_166918725.1">
    <property type="nucleotide sequence ID" value="NZ_JAASRN010000001.1"/>
</dbReference>
<keyword evidence="5 10" id="KW-0418">Kinase</keyword>
<dbReference type="GO" id="GO:0030295">
    <property type="term" value="F:protein kinase activator activity"/>
    <property type="evidence" value="ECO:0007669"/>
    <property type="project" value="TreeGrafter"/>
</dbReference>
<dbReference type="EMBL" id="JAASRN010000001">
    <property type="protein sequence ID" value="NIK73495.1"/>
    <property type="molecule type" value="Genomic_DNA"/>
</dbReference>
<organism evidence="10 11">
    <name type="scientific">Thermonema lapsum</name>
    <dbReference type="NCBI Taxonomy" id="28195"/>
    <lineage>
        <taxon>Bacteria</taxon>
        <taxon>Pseudomonadati</taxon>
        <taxon>Bacteroidota</taxon>
        <taxon>Cytophagia</taxon>
        <taxon>Cytophagales</taxon>
        <taxon>Thermonemataceae</taxon>
        <taxon>Thermonema</taxon>
    </lineage>
</organism>
<dbReference type="GO" id="GO:0000156">
    <property type="term" value="F:phosphorelay response regulator activity"/>
    <property type="evidence" value="ECO:0007669"/>
    <property type="project" value="TreeGrafter"/>
</dbReference>
<dbReference type="PANTHER" id="PTHR42878">
    <property type="entry name" value="TWO-COMPONENT HISTIDINE KINASE"/>
    <property type="match status" value="1"/>
</dbReference>
<dbReference type="GO" id="GO:0005524">
    <property type="term" value="F:ATP binding"/>
    <property type="evidence" value="ECO:0007669"/>
    <property type="project" value="UniProtKB-KW"/>
</dbReference>
<comment type="caution">
    <text evidence="10">The sequence shown here is derived from an EMBL/GenBank/DDBJ whole genome shotgun (WGS) entry which is preliminary data.</text>
</comment>
<keyword evidence="11" id="KW-1185">Reference proteome</keyword>
<dbReference type="Pfam" id="PF02518">
    <property type="entry name" value="HATPase_c"/>
    <property type="match status" value="1"/>
</dbReference>